<dbReference type="GO" id="GO:0005975">
    <property type="term" value="P:carbohydrate metabolic process"/>
    <property type="evidence" value="ECO:0007669"/>
    <property type="project" value="InterPro"/>
</dbReference>
<comment type="caution">
    <text evidence="7">The sequence shown here is derived from an EMBL/GenBank/DDBJ whole genome shotgun (WGS) entry which is preliminary data.</text>
</comment>
<dbReference type="STRING" id="1856405.BFC17_03660"/>
<dbReference type="PRINTS" id="PR00133">
    <property type="entry name" value="GLHYDRLASE3"/>
</dbReference>
<evidence type="ECO:0000256" key="4">
    <source>
        <dbReference type="ARBA" id="ARBA00023295"/>
    </source>
</evidence>
<dbReference type="PANTHER" id="PTHR42715">
    <property type="entry name" value="BETA-GLUCOSIDASE"/>
    <property type="match status" value="1"/>
</dbReference>
<sequence length="745" mass="80232">MSSEERAADLLARLTTEQKIKLVNGTGMSMSGNGSQKVAGAAGSTYSLAEFGIPEVVLSDGPAGVRIKPTRENDDNTYYATAFPIATAIASSWNTELAEQVGEAMGNEVKEYGIDVFLAPALNIQLNPRGGRNFEYYSEDPLIGGLMAASVVNGVESQGVGATIKHFVANQVETSRMVLNAEVGEQAMREIYLKGFEIAVKQSQPWAVMSSYNKLNGTYTSQSKALLTDILRDEWGFEGIVMTDWFAGDDSAAQMAAGNDLIMPGTPANQSQIAAALENGTLTEAELDRNLTRILAMIFKSPAMQGYDYSDQPDLSAHAQVARQAAAEGVVLLKNNASALPLKGVKRIATFGNTSYDFIAGGTGSGDVNEAYTVSLVQALGENGFEINQQLQQTYEAYAVEEKAKQPEKKSFFQFIPPIAEMAVSAEYARELAAEEDIALITLGRNSGEFQDRHIEGDFNLTGTEQALIETVSTAFHAAGKKVVVILNIGNTIETASWKDKVDAIVLPWQGGQEAGNAVVDVLTGSVNPSGHLAVTFPVSYAQIPSAETFPGKVVDPEVIPNPYLNALPNGQKSVIEYIEGIYVGYRFFDSFSQDVSFPFGFGLSYASFDRTDATLTTTEEGYQVSVTVTNTSKVAGKDVVQLYVSAPQGKLQKAAQTLQGFAKTKLLAPGESQTLNLSLTAEQLASFDERRHQWIAEAGDYQITLAKSSREPFWSDVIKLTSEQTLSAQLTPLPTSQPVNALQR</sequence>
<name>A0A1E8FCE9_9ALTE</name>
<dbReference type="PANTHER" id="PTHR42715:SF10">
    <property type="entry name" value="BETA-GLUCOSIDASE"/>
    <property type="match status" value="1"/>
</dbReference>
<reference evidence="7 8" key="1">
    <citation type="submission" date="2016-09" db="EMBL/GenBank/DDBJ databases">
        <title>Alteromonas lipolytica, a new species isolated from sea water.</title>
        <authorList>
            <person name="Wu Y.-H."/>
            <person name="Cheng H."/>
            <person name="Xu X.-W."/>
        </authorList>
    </citation>
    <scope>NUCLEOTIDE SEQUENCE [LARGE SCALE GENOMIC DNA]</scope>
    <source>
        <strain evidence="7 8">JW12</strain>
    </source>
</reference>
<dbReference type="InterPro" id="IPR036881">
    <property type="entry name" value="Glyco_hydro_3_C_sf"/>
</dbReference>
<accession>A0A1E8FCE9</accession>
<dbReference type="Pfam" id="PF00933">
    <property type="entry name" value="Glyco_hydro_3"/>
    <property type="match status" value="1"/>
</dbReference>
<evidence type="ECO:0000313" key="8">
    <source>
        <dbReference type="Proteomes" id="UP000176037"/>
    </source>
</evidence>
<dbReference type="Gene3D" id="3.40.50.1700">
    <property type="entry name" value="Glycoside hydrolase family 3 C-terminal domain"/>
    <property type="match status" value="1"/>
</dbReference>
<evidence type="ECO:0000256" key="2">
    <source>
        <dbReference type="ARBA" id="ARBA00022801"/>
    </source>
</evidence>
<keyword evidence="3" id="KW-0119">Carbohydrate metabolism</keyword>
<organism evidence="7 8">
    <name type="scientific">Alteromonas lipolytica</name>
    <dbReference type="NCBI Taxonomy" id="1856405"/>
    <lineage>
        <taxon>Bacteria</taxon>
        <taxon>Pseudomonadati</taxon>
        <taxon>Pseudomonadota</taxon>
        <taxon>Gammaproteobacteria</taxon>
        <taxon>Alteromonadales</taxon>
        <taxon>Alteromonadaceae</taxon>
        <taxon>Alteromonas/Salinimonas group</taxon>
        <taxon>Alteromonas</taxon>
    </lineage>
</organism>
<dbReference type="InterPro" id="IPR001764">
    <property type="entry name" value="Glyco_hydro_3_N"/>
</dbReference>
<keyword evidence="8" id="KW-1185">Reference proteome</keyword>
<feature type="domain" description="Fibronectin type III-like" evidence="6">
    <location>
        <begin position="639"/>
        <end position="710"/>
    </location>
</feature>
<dbReference type="EMBL" id="MJIC01000015">
    <property type="protein sequence ID" value="OFI33607.1"/>
    <property type="molecule type" value="Genomic_DNA"/>
</dbReference>
<proteinExistence type="inferred from homology"/>
<evidence type="ECO:0000313" key="7">
    <source>
        <dbReference type="EMBL" id="OFI33607.1"/>
    </source>
</evidence>
<protein>
    <submittedName>
        <fullName evidence="7">Glycosyl hydrolase</fullName>
    </submittedName>
</protein>
<dbReference type="Pfam" id="PF14310">
    <property type="entry name" value="Fn3-like"/>
    <property type="match status" value="1"/>
</dbReference>
<dbReference type="Proteomes" id="UP000176037">
    <property type="component" value="Unassembled WGS sequence"/>
</dbReference>
<gene>
    <name evidence="7" type="ORF">BFC17_03660</name>
</gene>
<evidence type="ECO:0000256" key="1">
    <source>
        <dbReference type="ARBA" id="ARBA00005336"/>
    </source>
</evidence>
<keyword evidence="2 5" id="KW-0378">Hydrolase</keyword>
<dbReference type="InterPro" id="IPR017853">
    <property type="entry name" value="GH"/>
</dbReference>
<dbReference type="SMART" id="SM01217">
    <property type="entry name" value="Fn3_like"/>
    <property type="match status" value="1"/>
</dbReference>
<dbReference type="SUPFAM" id="SSF51445">
    <property type="entry name" value="(Trans)glycosidases"/>
    <property type="match status" value="1"/>
</dbReference>
<evidence type="ECO:0000256" key="3">
    <source>
        <dbReference type="ARBA" id="ARBA00023277"/>
    </source>
</evidence>
<dbReference type="SUPFAM" id="SSF52279">
    <property type="entry name" value="Beta-D-glucan exohydrolase, C-terminal domain"/>
    <property type="match status" value="1"/>
</dbReference>
<dbReference type="InterPro" id="IPR036962">
    <property type="entry name" value="Glyco_hydro_3_N_sf"/>
</dbReference>
<dbReference type="InterPro" id="IPR050288">
    <property type="entry name" value="Cellulose_deg_GH3"/>
</dbReference>
<evidence type="ECO:0000259" key="6">
    <source>
        <dbReference type="SMART" id="SM01217"/>
    </source>
</evidence>
<dbReference type="AlphaFoldDB" id="A0A1E8FCE9"/>
<dbReference type="PROSITE" id="PS00775">
    <property type="entry name" value="GLYCOSYL_HYDROL_F3"/>
    <property type="match status" value="1"/>
</dbReference>
<dbReference type="Gene3D" id="2.60.40.10">
    <property type="entry name" value="Immunoglobulins"/>
    <property type="match status" value="1"/>
</dbReference>
<keyword evidence="4 5" id="KW-0326">Glycosidase</keyword>
<comment type="similarity">
    <text evidence="1 5">Belongs to the glycosyl hydrolase 3 family.</text>
</comment>
<dbReference type="InterPro" id="IPR013783">
    <property type="entry name" value="Ig-like_fold"/>
</dbReference>
<dbReference type="Gene3D" id="3.20.20.300">
    <property type="entry name" value="Glycoside hydrolase, family 3, N-terminal domain"/>
    <property type="match status" value="1"/>
</dbReference>
<dbReference type="Pfam" id="PF01915">
    <property type="entry name" value="Glyco_hydro_3_C"/>
    <property type="match status" value="1"/>
</dbReference>
<dbReference type="InterPro" id="IPR002772">
    <property type="entry name" value="Glyco_hydro_3_C"/>
</dbReference>
<dbReference type="GO" id="GO:0004553">
    <property type="term" value="F:hydrolase activity, hydrolyzing O-glycosyl compounds"/>
    <property type="evidence" value="ECO:0007669"/>
    <property type="project" value="InterPro"/>
</dbReference>
<dbReference type="InterPro" id="IPR019800">
    <property type="entry name" value="Glyco_hydro_3_AS"/>
</dbReference>
<evidence type="ECO:0000256" key="5">
    <source>
        <dbReference type="RuleBase" id="RU361161"/>
    </source>
</evidence>
<dbReference type="InterPro" id="IPR026891">
    <property type="entry name" value="Fn3-like"/>
</dbReference>